<reference evidence="2" key="1">
    <citation type="submission" date="2017-02" db="UniProtKB">
        <authorList>
            <consortium name="WormBaseParasite"/>
        </authorList>
    </citation>
    <scope>IDENTIFICATION</scope>
</reference>
<sequence length="109" mass="12704">MNEPQSNETKKSVEDELQKLGNVTEEAVAASVINEKLLATLQLHKEKFLMRQREALKKLRMKQTEEQRGAAKDALEQVELTRLRVHLHMYVWFSQGNIRKKRKGKTGPY</sequence>
<proteinExistence type="predicted"/>
<dbReference type="Proteomes" id="UP000046393">
    <property type="component" value="Unplaced"/>
</dbReference>
<keyword evidence="1" id="KW-1185">Reference proteome</keyword>
<organism evidence="1 2">
    <name type="scientific">Syphacia muris</name>
    <dbReference type="NCBI Taxonomy" id="451379"/>
    <lineage>
        <taxon>Eukaryota</taxon>
        <taxon>Metazoa</taxon>
        <taxon>Ecdysozoa</taxon>
        <taxon>Nematoda</taxon>
        <taxon>Chromadorea</taxon>
        <taxon>Rhabditida</taxon>
        <taxon>Spirurina</taxon>
        <taxon>Oxyuridomorpha</taxon>
        <taxon>Oxyuroidea</taxon>
        <taxon>Oxyuridae</taxon>
        <taxon>Syphacia</taxon>
    </lineage>
</organism>
<dbReference type="AlphaFoldDB" id="A0A0N5ALX7"/>
<protein>
    <submittedName>
        <fullName evidence="2">Uncharacterized protein</fullName>
    </submittedName>
</protein>
<evidence type="ECO:0000313" key="1">
    <source>
        <dbReference type="Proteomes" id="UP000046393"/>
    </source>
</evidence>
<name>A0A0N5ALX7_9BILA</name>
<evidence type="ECO:0000313" key="2">
    <source>
        <dbReference type="WBParaSite" id="SMUV_0000556301-mRNA-1"/>
    </source>
</evidence>
<accession>A0A0N5ALX7</accession>
<dbReference type="WBParaSite" id="SMUV_0000556301-mRNA-1">
    <property type="protein sequence ID" value="SMUV_0000556301-mRNA-1"/>
    <property type="gene ID" value="SMUV_0000556301"/>
</dbReference>